<dbReference type="AlphaFoldDB" id="A0A3M8P7X2"/>
<proteinExistence type="inferred from homology"/>
<comment type="similarity">
    <text evidence="2">Belongs to the bacterial solute-binding protein 7 family.</text>
</comment>
<evidence type="ECO:0000256" key="2">
    <source>
        <dbReference type="ARBA" id="ARBA00009023"/>
    </source>
</evidence>
<comment type="subcellular location">
    <subcellularLocation>
        <location evidence="1">Cell envelope</location>
    </subcellularLocation>
</comment>
<dbReference type="NCBIfam" id="NF037995">
    <property type="entry name" value="TRAP_S1"/>
    <property type="match status" value="1"/>
</dbReference>
<dbReference type="GO" id="GO:0030288">
    <property type="term" value="C:outer membrane-bounded periplasmic space"/>
    <property type="evidence" value="ECO:0007669"/>
    <property type="project" value="InterPro"/>
</dbReference>
<dbReference type="Pfam" id="PF03480">
    <property type="entry name" value="DctP"/>
    <property type="match status" value="1"/>
</dbReference>
<dbReference type="InterPro" id="IPR038404">
    <property type="entry name" value="TRAP_DctP_sf"/>
</dbReference>
<dbReference type="EMBL" id="RIAX01000004">
    <property type="protein sequence ID" value="RNF39786.1"/>
    <property type="molecule type" value="Genomic_DNA"/>
</dbReference>
<dbReference type="Gene3D" id="3.40.190.170">
    <property type="entry name" value="Bacterial extracellular solute-binding protein, family 7"/>
    <property type="match status" value="1"/>
</dbReference>
<dbReference type="InterPro" id="IPR004682">
    <property type="entry name" value="TRAP_DctP"/>
</dbReference>
<accession>A0A3M8P7X2</accession>
<evidence type="ECO:0000313" key="6">
    <source>
        <dbReference type="Proteomes" id="UP000275473"/>
    </source>
</evidence>
<dbReference type="Proteomes" id="UP000275473">
    <property type="component" value="Unassembled WGS sequence"/>
</dbReference>
<protein>
    <submittedName>
        <fullName evidence="5">DctP family TRAP transporter solute-binding subunit</fullName>
    </submittedName>
</protein>
<keyword evidence="3" id="KW-0813">Transport</keyword>
<dbReference type="GO" id="GO:0055085">
    <property type="term" value="P:transmembrane transport"/>
    <property type="evidence" value="ECO:0007669"/>
    <property type="project" value="InterPro"/>
</dbReference>
<dbReference type="InterPro" id="IPR018389">
    <property type="entry name" value="DctP_fam"/>
</dbReference>
<dbReference type="PANTHER" id="PTHR33376:SF4">
    <property type="entry name" value="SIALIC ACID-BINDING PERIPLASMIC PROTEIN SIAP"/>
    <property type="match status" value="1"/>
</dbReference>
<name>A0A3M8P7X2_9BACL</name>
<evidence type="ECO:0000313" key="5">
    <source>
        <dbReference type="EMBL" id="RNF39786.1"/>
    </source>
</evidence>
<reference evidence="5 6" key="1">
    <citation type="journal article" date="2018" name="Int. J. Syst. Evol. Microbiol.">
        <title>Planococcus salinus sp. nov., a moderately halophilic bacterium isolated from a saline-alkali soil.</title>
        <authorList>
            <person name="Gan L."/>
        </authorList>
    </citation>
    <scope>NUCLEOTIDE SEQUENCE [LARGE SCALE GENOMIC DNA]</scope>
    <source>
        <strain evidence="5 6">LCB217</strain>
    </source>
</reference>
<dbReference type="PIRSF" id="PIRSF006470">
    <property type="entry name" value="DctB"/>
    <property type="match status" value="1"/>
</dbReference>
<evidence type="ECO:0000256" key="3">
    <source>
        <dbReference type="ARBA" id="ARBA00022448"/>
    </source>
</evidence>
<comment type="caution">
    <text evidence="5">The sequence shown here is derived from an EMBL/GenBank/DDBJ whole genome shotgun (WGS) entry which is preliminary data.</text>
</comment>
<gene>
    <name evidence="5" type="ORF">EEX84_07410</name>
</gene>
<keyword evidence="6" id="KW-1185">Reference proteome</keyword>
<dbReference type="PANTHER" id="PTHR33376">
    <property type="match status" value="1"/>
</dbReference>
<dbReference type="NCBIfam" id="TIGR00787">
    <property type="entry name" value="dctP"/>
    <property type="match status" value="1"/>
</dbReference>
<keyword evidence="4" id="KW-0732">Signal</keyword>
<evidence type="ECO:0000256" key="4">
    <source>
        <dbReference type="ARBA" id="ARBA00022729"/>
    </source>
</evidence>
<sequence length="350" mass="38516">MEGSKMKKMLLLISLILASIVLVACGGSGESNGDENGGSTAEGEVVQIDLAHAIAESDLTPHHGYARIFKEIIEEESNGEIEVTIHPNGVLGAERDLIEGAEIGTIDAIISSTSPLGNFADLPRVLELPYLFEDTDHFFDALETDFGEELNASIERDGTLKMLGWFEIGFWGYGNSVRPVTHPDDLEGLTLRAVENDVKQDWEVLVGANPTAMAFTEVFTSLQQGVIDGLGNPIPLFVANNFQEVTTHLSETDHFFQQGFMVMSPAFFDGLSEEHQNLVVESAIQATEDQREWVSDVQEQAFQAAVDNGVEVIRREDVDIEAFRALAEEFNAQYEDEFGDALETIKSLRE</sequence>
<organism evidence="5 6">
    <name type="scientific">Planococcus salinus</name>
    <dbReference type="NCBI Taxonomy" id="1848460"/>
    <lineage>
        <taxon>Bacteria</taxon>
        <taxon>Bacillati</taxon>
        <taxon>Bacillota</taxon>
        <taxon>Bacilli</taxon>
        <taxon>Bacillales</taxon>
        <taxon>Caryophanaceae</taxon>
        <taxon>Planococcus</taxon>
    </lineage>
</organism>
<evidence type="ECO:0000256" key="1">
    <source>
        <dbReference type="ARBA" id="ARBA00004196"/>
    </source>
</evidence>
<dbReference type="PROSITE" id="PS51257">
    <property type="entry name" value="PROKAR_LIPOPROTEIN"/>
    <property type="match status" value="1"/>
</dbReference>